<name>A0A1V3SVW8_9BACT</name>
<dbReference type="InterPro" id="IPR010982">
    <property type="entry name" value="Lambda_DNA-bd_dom_sf"/>
</dbReference>
<dbReference type="Pfam" id="PF15943">
    <property type="entry name" value="YdaS_toxin"/>
    <property type="match status" value="1"/>
</dbReference>
<dbReference type="GO" id="GO:0003677">
    <property type="term" value="F:DNA binding"/>
    <property type="evidence" value="ECO:0007669"/>
    <property type="project" value="InterPro"/>
</dbReference>
<dbReference type="InterPro" id="IPR031856">
    <property type="entry name" value="YdaS_toxin-like"/>
</dbReference>
<dbReference type="EMBL" id="MPOJ01000010">
    <property type="protein sequence ID" value="OOH72995.1"/>
    <property type="molecule type" value="Genomic_DNA"/>
</dbReference>
<comment type="caution">
    <text evidence="1">The sequence shown here is derived from an EMBL/GenBank/DDBJ whole genome shotgun (WGS) entry which is preliminary data.</text>
</comment>
<dbReference type="RefSeq" id="WP_101494905.1">
    <property type="nucleotide sequence ID" value="NZ_MPOJ01000010.1"/>
</dbReference>
<protein>
    <submittedName>
        <fullName evidence="1">Uncharacterized protein</fullName>
    </submittedName>
</protein>
<dbReference type="Proteomes" id="UP000188586">
    <property type="component" value="Unassembled WGS sequence"/>
</dbReference>
<proteinExistence type="predicted"/>
<accession>A0A1V3SVW8</accession>
<dbReference type="Gene3D" id="1.10.260.40">
    <property type="entry name" value="lambda repressor-like DNA-binding domains"/>
    <property type="match status" value="1"/>
</dbReference>
<sequence>MTPLEKAIRFLGGYSATARVCGVACQVVSNWVRRGRLPRTEWTGETDYSTRIEKALAGAVTREELLSIRPSSRAIVGEVKEI</sequence>
<evidence type="ECO:0000313" key="2">
    <source>
        <dbReference type="Proteomes" id="UP000188586"/>
    </source>
</evidence>
<evidence type="ECO:0000313" key="1">
    <source>
        <dbReference type="EMBL" id="OOH72995.1"/>
    </source>
</evidence>
<dbReference type="SUPFAM" id="SSF47413">
    <property type="entry name" value="lambda repressor-like DNA-binding domains"/>
    <property type="match status" value="1"/>
</dbReference>
<gene>
    <name evidence="1" type="ORF">BOX24_05050</name>
</gene>
<organism evidence="1 2">
    <name type="scientific">Leptospirillum ferriphilum</name>
    <dbReference type="NCBI Taxonomy" id="178606"/>
    <lineage>
        <taxon>Bacteria</taxon>
        <taxon>Pseudomonadati</taxon>
        <taxon>Nitrospirota</taxon>
        <taxon>Nitrospiria</taxon>
        <taxon>Nitrospirales</taxon>
        <taxon>Nitrospiraceae</taxon>
        <taxon>Leptospirillum</taxon>
    </lineage>
</organism>
<reference evidence="1 2" key="1">
    <citation type="submission" date="2016-11" db="EMBL/GenBank/DDBJ databases">
        <title>Comparative genomics of co-occurring bacteria in distinct bioleaching systems unravels niche-specific adaptation.</title>
        <authorList>
            <person name="Zhang X."/>
            <person name="Liu X."/>
            <person name="Yin H."/>
        </authorList>
    </citation>
    <scope>NUCLEOTIDE SEQUENCE [LARGE SCALE GENOMIC DNA]</scope>
    <source>
        <strain evidence="1 2">DX</strain>
    </source>
</reference>
<dbReference type="AlphaFoldDB" id="A0A1V3SVW8"/>